<gene>
    <name evidence="2" type="ORF">TWF730_004015</name>
</gene>
<name>A0AAV9U1I5_9PEZI</name>
<evidence type="ECO:0000313" key="3">
    <source>
        <dbReference type="Proteomes" id="UP001373714"/>
    </source>
</evidence>
<sequence length="176" mass="19964">MEHPHPNHFTTNRERRHSDPPTSRSEQVSIPSIRPGPLSSSAAYAFTQGHPDFHNTQVLGPAPDLKPIYAVSDEMKAMVYRQDQGQEPSVDEQLQTGNQPAINSIEELNSLMQGCHVNNGNDTAHNRAFLRRFKIPRLDWSLELIATARQTGDFYHLARISVIFEKFEFHLPQQPA</sequence>
<feature type="compositionally biased region" description="Polar residues" evidence="1">
    <location>
        <begin position="20"/>
        <end position="30"/>
    </location>
</feature>
<comment type="caution">
    <text evidence="2">The sequence shown here is derived from an EMBL/GenBank/DDBJ whole genome shotgun (WGS) entry which is preliminary data.</text>
</comment>
<organism evidence="2 3">
    <name type="scientific">Orbilia blumenaviensis</name>
    <dbReference type="NCBI Taxonomy" id="1796055"/>
    <lineage>
        <taxon>Eukaryota</taxon>
        <taxon>Fungi</taxon>
        <taxon>Dikarya</taxon>
        <taxon>Ascomycota</taxon>
        <taxon>Pezizomycotina</taxon>
        <taxon>Orbiliomycetes</taxon>
        <taxon>Orbiliales</taxon>
        <taxon>Orbiliaceae</taxon>
        <taxon>Orbilia</taxon>
    </lineage>
</organism>
<evidence type="ECO:0000313" key="2">
    <source>
        <dbReference type="EMBL" id="KAK6333832.1"/>
    </source>
</evidence>
<reference evidence="2 3" key="1">
    <citation type="submission" date="2019-10" db="EMBL/GenBank/DDBJ databases">
        <authorList>
            <person name="Palmer J.M."/>
        </authorList>
    </citation>
    <scope>NUCLEOTIDE SEQUENCE [LARGE SCALE GENOMIC DNA]</scope>
    <source>
        <strain evidence="2 3">TWF730</strain>
    </source>
</reference>
<dbReference type="EMBL" id="JAVHNS010000016">
    <property type="protein sequence ID" value="KAK6333832.1"/>
    <property type="molecule type" value="Genomic_DNA"/>
</dbReference>
<dbReference type="Proteomes" id="UP001373714">
    <property type="component" value="Unassembled WGS sequence"/>
</dbReference>
<dbReference type="AlphaFoldDB" id="A0AAV9U1I5"/>
<accession>A0AAV9U1I5</accession>
<feature type="region of interest" description="Disordered" evidence="1">
    <location>
        <begin position="1"/>
        <end position="44"/>
    </location>
</feature>
<feature type="compositionally biased region" description="Basic and acidic residues" evidence="1">
    <location>
        <begin position="1"/>
        <end position="19"/>
    </location>
</feature>
<evidence type="ECO:0000256" key="1">
    <source>
        <dbReference type="SAM" id="MobiDB-lite"/>
    </source>
</evidence>
<keyword evidence="3" id="KW-1185">Reference proteome</keyword>
<proteinExistence type="predicted"/>
<protein>
    <submittedName>
        <fullName evidence="2">Uncharacterized protein</fullName>
    </submittedName>
</protein>